<dbReference type="GO" id="GO:0016787">
    <property type="term" value="F:hydrolase activity"/>
    <property type="evidence" value="ECO:0007669"/>
    <property type="project" value="UniProtKB-KW"/>
</dbReference>
<dbReference type="InterPro" id="IPR006483">
    <property type="entry name" value="CRISPR-assoc_Cas3_HD"/>
</dbReference>
<evidence type="ECO:0000259" key="11">
    <source>
        <dbReference type="PROSITE" id="PS51194"/>
    </source>
</evidence>
<dbReference type="AlphaFoldDB" id="A0A7T7CAE8"/>
<evidence type="ECO:0000256" key="5">
    <source>
        <dbReference type="ARBA" id="ARBA00022741"/>
    </source>
</evidence>
<dbReference type="Pfam" id="PF01966">
    <property type="entry name" value="HD"/>
    <property type="match status" value="1"/>
</dbReference>
<dbReference type="CDD" id="cd17930">
    <property type="entry name" value="DEXHc_cas3"/>
    <property type="match status" value="1"/>
</dbReference>
<dbReference type="NCBIfam" id="TIGR01587">
    <property type="entry name" value="cas3_core"/>
    <property type="match status" value="1"/>
</dbReference>
<keyword evidence="6" id="KW-0378">Hydrolase</keyword>
<dbReference type="GO" id="GO:0003676">
    <property type="term" value="F:nucleic acid binding"/>
    <property type="evidence" value="ECO:0007669"/>
    <property type="project" value="InterPro"/>
</dbReference>
<dbReference type="NCBIfam" id="TIGR01596">
    <property type="entry name" value="cas3_HD"/>
    <property type="match status" value="1"/>
</dbReference>
<reference evidence="13 14" key="1">
    <citation type="submission" date="2020-06" db="EMBL/GenBank/DDBJ databases">
        <title>Genomic analysis of Salicibibacter sp. NKC5-3.</title>
        <authorList>
            <person name="Oh Y.J."/>
        </authorList>
    </citation>
    <scope>NUCLEOTIDE SEQUENCE [LARGE SCALE GENOMIC DNA]</scope>
    <source>
        <strain evidence="13 14">NKC5-3</strain>
    </source>
</reference>
<dbReference type="InterPro" id="IPR038257">
    <property type="entry name" value="CRISPR-assoc_Cas3_HD_sf"/>
</dbReference>
<feature type="domain" description="HD Cas3-type" evidence="12">
    <location>
        <begin position="10"/>
        <end position="198"/>
    </location>
</feature>
<dbReference type="PROSITE" id="PS51192">
    <property type="entry name" value="HELICASE_ATP_BIND_1"/>
    <property type="match status" value="1"/>
</dbReference>
<evidence type="ECO:0000259" key="10">
    <source>
        <dbReference type="PROSITE" id="PS51192"/>
    </source>
</evidence>
<keyword evidence="7" id="KW-0347">Helicase</keyword>
<dbReference type="GO" id="GO:0004518">
    <property type="term" value="F:nuclease activity"/>
    <property type="evidence" value="ECO:0007669"/>
    <property type="project" value="UniProtKB-KW"/>
</dbReference>
<dbReference type="InterPro" id="IPR054712">
    <property type="entry name" value="Cas3-like_dom"/>
</dbReference>
<dbReference type="RefSeq" id="WP_200127177.1">
    <property type="nucleotide sequence ID" value="NZ_CP054705.1"/>
</dbReference>
<dbReference type="InterPro" id="IPR001650">
    <property type="entry name" value="Helicase_C-like"/>
</dbReference>
<dbReference type="GO" id="GO:0005524">
    <property type="term" value="F:ATP binding"/>
    <property type="evidence" value="ECO:0007669"/>
    <property type="project" value="UniProtKB-KW"/>
</dbReference>
<dbReference type="PROSITE" id="PS51643">
    <property type="entry name" value="HD_CAS3"/>
    <property type="match status" value="1"/>
</dbReference>
<evidence type="ECO:0000259" key="12">
    <source>
        <dbReference type="PROSITE" id="PS51643"/>
    </source>
</evidence>
<protein>
    <submittedName>
        <fullName evidence="13">CRISPR-associated helicase Cas3</fullName>
    </submittedName>
</protein>
<evidence type="ECO:0000256" key="3">
    <source>
        <dbReference type="ARBA" id="ARBA00022722"/>
    </source>
</evidence>
<evidence type="ECO:0000256" key="1">
    <source>
        <dbReference type="ARBA" id="ARBA00006847"/>
    </source>
</evidence>
<evidence type="ECO:0000256" key="9">
    <source>
        <dbReference type="ARBA" id="ARBA00023118"/>
    </source>
</evidence>
<dbReference type="GO" id="GO:0051607">
    <property type="term" value="P:defense response to virus"/>
    <property type="evidence" value="ECO:0007669"/>
    <property type="project" value="UniProtKB-KW"/>
</dbReference>
<feature type="domain" description="Helicase C-terminal" evidence="11">
    <location>
        <begin position="477"/>
        <end position="638"/>
    </location>
</feature>
<sequence length="809" mass="93175">MQSIAHIREYDKKIQTVSEHLLGVKILAENYGEKIGLKHVVGLAGVLHDLGKYTEKFRNYIWDAVHYPEIAEKRGKIDHSTAGGRLLYNMYHDNTTDPFKKILAEIVGNAIISHHAYLQDFITPELNSKYLFRVQEKDICEFEKSKECFFRYVMTEVEFDKYVNNALDELKTIMDRTPTQVIFLTKYIFSGLIDADRTNTREFEDNKENKVYFDHLCLFQSYYKKLIDKYETFNRSATSDHPINKLRAGMAERCDKFAEEPSGIYTLSIPTGGGKTLASLRYALKHAQMHPKQRIIYIVPFTTIIEQNAKEVRDILKDDRHILEHHSNIVIDEDKNNDGNEEEQEGLFNTKEKIKLARDDWDSPLIFTTMVQFLNVFYSKGTRNIRRLHNLSHSVLIFDEVQKVPVQCVSLFNEALNFLRKDAHCSIVFCTATQPALEFVDHKLEINADGEIIEQVDRVNDAFKRVEIIDETSYPMTTDYLGNWINKKTLEDKQSILIILNTKAVVKDLYVRLKNDDSFSLPVYHLSTSMCPAHRNRILREMKDLLKAKIPFVCVTTQLIEAGVNVSFSCVVRSLAGLDSIAQAGGRCNRHGEYEELKYVYVIDHLEEKLDKLKEIKEGKILTKQILADLSANPKAHGGGLLSREAMTLYFRRFYTVKFKEVLNYPITDLGDKDMTDLLFNSYRNGYAQDYKKENEGLELLNTSSYKTAADYFRVINDITQPAIVPYGDGKELINKLNSAARVEELTELLRKAQQYTINLYPNEVNELSSEGGLEIHLDGQVIELKERWYSKEHGLDMEGEGELGLALV</sequence>
<proteinExistence type="inferred from homology"/>
<dbReference type="Proteomes" id="UP000595823">
    <property type="component" value="Chromosome"/>
</dbReference>
<keyword evidence="4" id="KW-0479">Metal-binding</keyword>
<organism evidence="13 14">
    <name type="scientific">Salicibibacter cibarius</name>
    <dbReference type="NCBI Taxonomy" id="2743000"/>
    <lineage>
        <taxon>Bacteria</taxon>
        <taxon>Bacillati</taxon>
        <taxon>Bacillota</taxon>
        <taxon>Bacilli</taxon>
        <taxon>Bacillales</taxon>
        <taxon>Bacillaceae</taxon>
        <taxon>Salicibibacter</taxon>
    </lineage>
</organism>
<gene>
    <name evidence="13" type="primary">cas3</name>
    <name evidence="13" type="ORF">HUG15_03835</name>
</gene>
<dbReference type="GO" id="GO:0004386">
    <property type="term" value="F:helicase activity"/>
    <property type="evidence" value="ECO:0007669"/>
    <property type="project" value="UniProtKB-KW"/>
</dbReference>
<dbReference type="InterPro" id="IPR006474">
    <property type="entry name" value="Helicase_Cas3_CRISPR-ass_core"/>
</dbReference>
<keyword evidence="8" id="KW-0067">ATP-binding</keyword>
<dbReference type="SMART" id="SM00487">
    <property type="entry name" value="DEXDc"/>
    <property type="match status" value="1"/>
</dbReference>
<evidence type="ECO:0000256" key="4">
    <source>
        <dbReference type="ARBA" id="ARBA00022723"/>
    </source>
</evidence>
<dbReference type="InterPro" id="IPR014001">
    <property type="entry name" value="Helicase_ATP-bd"/>
</dbReference>
<dbReference type="Gene3D" id="1.10.3210.30">
    <property type="match status" value="1"/>
</dbReference>
<keyword evidence="5" id="KW-0547">Nucleotide-binding</keyword>
<dbReference type="InterPro" id="IPR011545">
    <property type="entry name" value="DEAD/DEAH_box_helicase_dom"/>
</dbReference>
<evidence type="ECO:0000256" key="2">
    <source>
        <dbReference type="ARBA" id="ARBA00009046"/>
    </source>
</evidence>
<evidence type="ECO:0000256" key="8">
    <source>
        <dbReference type="ARBA" id="ARBA00022840"/>
    </source>
</evidence>
<dbReference type="Gene3D" id="3.40.50.300">
    <property type="entry name" value="P-loop containing nucleotide triphosphate hydrolases"/>
    <property type="match status" value="2"/>
</dbReference>
<comment type="similarity">
    <text evidence="1">In the N-terminal section; belongs to the CRISPR-associated nuclease Cas3-HD family.</text>
</comment>
<dbReference type="Pfam" id="PF00270">
    <property type="entry name" value="DEAD"/>
    <property type="match status" value="1"/>
</dbReference>
<dbReference type="GO" id="GO:0046872">
    <property type="term" value="F:metal ion binding"/>
    <property type="evidence" value="ECO:0007669"/>
    <property type="project" value="UniProtKB-KW"/>
</dbReference>
<dbReference type="KEGG" id="scia:HUG15_03835"/>
<evidence type="ECO:0000256" key="6">
    <source>
        <dbReference type="ARBA" id="ARBA00022801"/>
    </source>
</evidence>
<dbReference type="InterPro" id="IPR006674">
    <property type="entry name" value="HD_domain"/>
</dbReference>
<feature type="domain" description="Helicase ATP-binding" evidence="10">
    <location>
        <begin position="256"/>
        <end position="452"/>
    </location>
</feature>
<dbReference type="PROSITE" id="PS51194">
    <property type="entry name" value="HELICASE_CTER"/>
    <property type="match status" value="1"/>
</dbReference>
<accession>A0A7T7CAE8</accession>
<dbReference type="Pfam" id="PF22590">
    <property type="entry name" value="Cas3-like_C_2"/>
    <property type="match status" value="1"/>
</dbReference>
<keyword evidence="9" id="KW-0051">Antiviral defense</keyword>
<keyword evidence="14" id="KW-1185">Reference proteome</keyword>
<dbReference type="SMART" id="SM00490">
    <property type="entry name" value="HELICc"/>
    <property type="match status" value="1"/>
</dbReference>
<evidence type="ECO:0000313" key="13">
    <source>
        <dbReference type="EMBL" id="QQK74819.1"/>
    </source>
</evidence>
<dbReference type="SUPFAM" id="SSF109604">
    <property type="entry name" value="HD-domain/PDEase-like"/>
    <property type="match status" value="1"/>
</dbReference>
<dbReference type="SUPFAM" id="SSF52540">
    <property type="entry name" value="P-loop containing nucleoside triphosphate hydrolases"/>
    <property type="match status" value="1"/>
</dbReference>
<name>A0A7T7CAE8_9BACI</name>
<dbReference type="CDD" id="cd09641">
    <property type="entry name" value="Cas3''_I"/>
    <property type="match status" value="1"/>
</dbReference>
<evidence type="ECO:0000313" key="14">
    <source>
        <dbReference type="Proteomes" id="UP000595823"/>
    </source>
</evidence>
<dbReference type="InterPro" id="IPR027417">
    <property type="entry name" value="P-loop_NTPase"/>
</dbReference>
<evidence type="ECO:0000256" key="7">
    <source>
        <dbReference type="ARBA" id="ARBA00022806"/>
    </source>
</evidence>
<keyword evidence="3" id="KW-0540">Nuclease</keyword>
<comment type="similarity">
    <text evidence="2">In the central section; belongs to the CRISPR-associated helicase Cas3 family.</text>
</comment>
<dbReference type="EMBL" id="CP054705">
    <property type="protein sequence ID" value="QQK74819.1"/>
    <property type="molecule type" value="Genomic_DNA"/>
</dbReference>